<dbReference type="NCBIfam" id="NF041278">
    <property type="entry name" value="CmcJ_NvfI_EfuI"/>
    <property type="match status" value="1"/>
</dbReference>
<evidence type="ECO:0000256" key="1">
    <source>
        <dbReference type="ARBA" id="ARBA00023002"/>
    </source>
</evidence>
<protein>
    <submittedName>
        <fullName evidence="3">Hydroxylase/desaturase asaB</fullName>
    </submittedName>
</protein>
<dbReference type="Proteomes" id="UP000660729">
    <property type="component" value="Unassembled WGS sequence"/>
</dbReference>
<keyword evidence="1" id="KW-0560">Oxidoreductase</keyword>
<dbReference type="PANTHER" id="PTHR34598:SF3">
    <property type="entry name" value="OXIDOREDUCTASE AN1597"/>
    <property type="match status" value="1"/>
</dbReference>
<proteinExistence type="inferred from homology"/>
<reference evidence="3" key="1">
    <citation type="submission" date="2020-04" db="EMBL/GenBank/DDBJ databases">
        <title>Draft genome resource of the tomato pathogen Pseudocercospora fuligena.</title>
        <authorList>
            <person name="Zaccaron A."/>
        </authorList>
    </citation>
    <scope>NUCLEOTIDE SEQUENCE</scope>
    <source>
        <strain evidence="3">PF001</strain>
    </source>
</reference>
<dbReference type="EMBL" id="JABCIY010000065">
    <property type="protein sequence ID" value="KAF7194132.1"/>
    <property type="molecule type" value="Genomic_DNA"/>
</dbReference>
<accession>A0A8H6RNA6</accession>
<sequence>MSATMTLTKPSVVTTNLNYYLDPSKGGHTEYYTGVSDYYRRKFDPHEVQVEDARPRKEEFKLDVQGFQHAAHSSVEKTFDDFDRIREVAYPDVEAMVKDITGATKVHIFSHLSRRDSREGTMRAVKEDPKLQDGNAPMRKAVPAGFVHVDFSNAGSEAIMRDNTPSEDVDELRKTRWSIISVWRPITPVRRDPLAMCDARTTHEEDFVPITSYLPPKDGSDYGNLTPADNFEIFYKRYHPDEKWYYFDNMTPNEVLLIKLFDTAKDGKTAKRTPHSAFVIPGTEKEPKRESIEIRCLAFFEDQPI</sequence>
<dbReference type="GO" id="GO:0016491">
    <property type="term" value="F:oxidoreductase activity"/>
    <property type="evidence" value="ECO:0007669"/>
    <property type="project" value="UniProtKB-KW"/>
</dbReference>
<evidence type="ECO:0000256" key="2">
    <source>
        <dbReference type="ARBA" id="ARBA00023604"/>
    </source>
</evidence>
<comment type="caution">
    <text evidence="3">The sequence shown here is derived from an EMBL/GenBank/DDBJ whole genome shotgun (WGS) entry which is preliminary data.</text>
</comment>
<name>A0A8H6RNA6_9PEZI</name>
<organism evidence="3 4">
    <name type="scientific">Pseudocercospora fuligena</name>
    <dbReference type="NCBI Taxonomy" id="685502"/>
    <lineage>
        <taxon>Eukaryota</taxon>
        <taxon>Fungi</taxon>
        <taxon>Dikarya</taxon>
        <taxon>Ascomycota</taxon>
        <taxon>Pezizomycotina</taxon>
        <taxon>Dothideomycetes</taxon>
        <taxon>Dothideomycetidae</taxon>
        <taxon>Mycosphaerellales</taxon>
        <taxon>Mycosphaerellaceae</taxon>
        <taxon>Pseudocercospora</taxon>
    </lineage>
</organism>
<dbReference type="PANTHER" id="PTHR34598">
    <property type="entry name" value="BLL6449 PROTEIN"/>
    <property type="match status" value="1"/>
</dbReference>
<dbReference type="AlphaFoldDB" id="A0A8H6RNA6"/>
<evidence type="ECO:0000313" key="3">
    <source>
        <dbReference type="EMBL" id="KAF7194132.1"/>
    </source>
</evidence>
<keyword evidence="4" id="KW-1185">Reference proteome</keyword>
<gene>
    <name evidence="3" type="ORF">HII31_04540</name>
</gene>
<comment type="similarity">
    <text evidence="2">Belongs to the asaB hydroxylase/desaturase family.</text>
</comment>
<dbReference type="InterPro" id="IPR044053">
    <property type="entry name" value="AsaB-like"/>
</dbReference>
<dbReference type="OrthoDB" id="412788at2759"/>
<evidence type="ECO:0000313" key="4">
    <source>
        <dbReference type="Proteomes" id="UP000660729"/>
    </source>
</evidence>